<sequence length="293" mass="32044">MEKLNIVTLTLFAAFIVLVPKLECQIQPTPTNSYLPPPYLPPLCASQISLANYACSRLPPFIPAPPIVPPSSPDVPPPPSPNVPPPPSPNVPPPPSPDVPPPSPNVPPPPSPDVPPPNPFLPPFAPFLPPFTPASPNSPDSPNQPPFHPFLPPFFPFLPPLPFTPASPDSPNQPPFPPAYLVSPILPPYPPNDDEGDEHHHRHEHGHGHRHRHRHGHEHRQSAVSDGGMTPEEENCCRWVQQVVDNQCVCHMLLHLPSYAGFLLRPVHEFSLDIGPPGMCKITYTCEGTIRKV</sequence>
<evidence type="ECO:0000313" key="3">
    <source>
        <dbReference type="EMBL" id="SPD03728.1"/>
    </source>
</evidence>
<keyword evidence="2" id="KW-0732">Signal</keyword>
<name>A0A2N9GW40_FAGSY</name>
<feature type="region of interest" description="Disordered" evidence="1">
    <location>
        <begin position="72"/>
        <end position="149"/>
    </location>
</feature>
<evidence type="ECO:0000256" key="2">
    <source>
        <dbReference type="SAM" id="SignalP"/>
    </source>
</evidence>
<feature type="compositionally biased region" description="Basic residues" evidence="1">
    <location>
        <begin position="200"/>
        <end position="218"/>
    </location>
</feature>
<evidence type="ECO:0000256" key="1">
    <source>
        <dbReference type="SAM" id="MobiDB-lite"/>
    </source>
</evidence>
<dbReference type="PANTHER" id="PTHR34377">
    <property type="entry name" value="TETRATRICOPEPTIDE REPEAT (TPR)-LIKE SUPERFAMILY PROTEIN"/>
    <property type="match status" value="1"/>
</dbReference>
<proteinExistence type="predicted"/>
<accession>A0A2N9GW40</accession>
<feature type="chain" id="PRO_5014809050" description="Bifunctional inhibitor/plant lipid transfer protein/seed storage helical domain-containing protein" evidence="2">
    <location>
        <begin position="25"/>
        <end position="293"/>
    </location>
</feature>
<dbReference type="AlphaFoldDB" id="A0A2N9GW40"/>
<protein>
    <recommendedName>
        <fullName evidence="4">Bifunctional inhibitor/plant lipid transfer protein/seed storage helical domain-containing protein</fullName>
    </recommendedName>
</protein>
<feature type="compositionally biased region" description="Pro residues" evidence="1">
    <location>
        <begin position="72"/>
        <end position="133"/>
    </location>
</feature>
<evidence type="ECO:0008006" key="4">
    <source>
        <dbReference type="Google" id="ProtNLM"/>
    </source>
</evidence>
<feature type="signal peptide" evidence="2">
    <location>
        <begin position="1"/>
        <end position="24"/>
    </location>
</feature>
<reference evidence="3" key="1">
    <citation type="submission" date="2018-02" db="EMBL/GenBank/DDBJ databases">
        <authorList>
            <person name="Cohen D.B."/>
            <person name="Kent A.D."/>
        </authorList>
    </citation>
    <scope>NUCLEOTIDE SEQUENCE</scope>
</reference>
<dbReference type="EMBL" id="OIVN01002446">
    <property type="protein sequence ID" value="SPD03728.1"/>
    <property type="molecule type" value="Genomic_DNA"/>
</dbReference>
<organism evidence="3">
    <name type="scientific">Fagus sylvatica</name>
    <name type="common">Beechnut</name>
    <dbReference type="NCBI Taxonomy" id="28930"/>
    <lineage>
        <taxon>Eukaryota</taxon>
        <taxon>Viridiplantae</taxon>
        <taxon>Streptophyta</taxon>
        <taxon>Embryophyta</taxon>
        <taxon>Tracheophyta</taxon>
        <taxon>Spermatophyta</taxon>
        <taxon>Magnoliopsida</taxon>
        <taxon>eudicotyledons</taxon>
        <taxon>Gunneridae</taxon>
        <taxon>Pentapetalae</taxon>
        <taxon>rosids</taxon>
        <taxon>fabids</taxon>
        <taxon>Fagales</taxon>
        <taxon>Fagaceae</taxon>
        <taxon>Fagus</taxon>
    </lineage>
</organism>
<gene>
    <name evidence="3" type="ORF">FSB_LOCUS31610</name>
</gene>
<feature type="region of interest" description="Disordered" evidence="1">
    <location>
        <begin position="162"/>
        <end position="228"/>
    </location>
</feature>
<dbReference type="PANTHER" id="PTHR34377:SF3">
    <property type="entry name" value="TETRATRICOPEPTIDE REPEAT (TPR)-LIKE SUPERFAMILY PROTEIN"/>
    <property type="match status" value="1"/>
</dbReference>